<keyword evidence="3" id="KW-0808">Transferase</keyword>
<feature type="domain" description="Glycosyl transferase family 1" evidence="1">
    <location>
        <begin position="189"/>
        <end position="355"/>
    </location>
</feature>
<feature type="domain" description="Glycosyltransferase subfamily 4-like N-terminal" evidence="2">
    <location>
        <begin position="22"/>
        <end position="145"/>
    </location>
</feature>
<organism evidence="3 4">
    <name type="scientific">Halobacillus litoralis</name>
    <dbReference type="NCBI Taxonomy" id="45668"/>
    <lineage>
        <taxon>Bacteria</taxon>
        <taxon>Bacillati</taxon>
        <taxon>Bacillota</taxon>
        <taxon>Bacilli</taxon>
        <taxon>Bacillales</taxon>
        <taxon>Bacillaceae</taxon>
        <taxon>Halobacillus</taxon>
    </lineage>
</organism>
<sequence>MKIVQISAIDSTMNGLLRELNTTILNEGHTLICVCSDGNKVKKMKDEGFDIRTINIDRKISPIKNVKSIINMVKLFRKEKPDVVHVHTPVASVLGRIAAKLAKVPTIIYTAHGFYFHENMTPMKYKIFYLIEKWCAKLCTNYIFTQSEEDGNLAIENNFLPNDRITVISNGVDVNKSFNPTNINENRIRELKEEFSFRENDVIVTFIGRLVKEKGILDLLEAFNIIEKENIKLLVIGETSATERDQETKVQLEIHRSNPNIIFTGYRNDIPDLLALTDIYCLPSYREGMPRSIIEAMAMECAIIATNIRGSREEVDNSLNGYLVNLKSPDEIASSIINLSTSNKTLNSFKVKAREKAVKYYDEKKVVKRQLDVFNKTT</sequence>
<dbReference type="CDD" id="cd03808">
    <property type="entry name" value="GT4_CapM-like"/>
    <property type="match status" value="1"/>
</dbReference>
<dbReference type="Proteomes" id="UP000287756">
    <property type="component" value="Chromosome"/>
</dbReference>
<dbReference type="PANTHER" id="PTHR12526">
    <property type="entry name" value="GLYCOSYLTRANSFERASE"/>
    <property type="match status" value="1"/>
</dbReference>
<dbReference type="AlphaFoldDB" id="A0A410MFD9"/>
<dbReference type="InterPro" id="IPR001296">
    <property type="entry name" value="Glyco_trans_1"/>
</dbReference>
<name>A0A410MFD9_9BACI</name>
<dbReference type="SUPFAM" id="SSF53756">
    <property type="entry name" value="UDP-Glycosyltransferase/glycogen phosphorylase"/>
    <property type="match status" value="1"/>
</dbReference>
<protein>
    <submittedName>
        <fullName evidence="3">Glycosyltransferase family 1 protein</fullName>
    </submittedName>
</protein>
<dbReference type="EMBL" id="CP026118">
    <property type="protein sequence ID" value="QAS53449.1"/>
    <property type="molecule type" value="Genomic_DNA"/>
</dbReference>
<dbReference type="PANTHER" id="PTHR12526:SF638">
    <property type="entry name" value="SPORE COAT PROTEIN SA"/>
    <property type="match status" value="1"/>
</dbReference>
<reference evidence="3 4" key="1">
    <citation type="submission" date="2018-01" db="EMBL/GenBank/DDBJ databases">
        <title>The whole genome sequencing and assembly of Halobacillus litoralis ERB031 strain.</title>
        <authorList>
            <person name="Lee S.-J."/>
            <person name="Park M.-K."/>
            <person name="Kim J.-Y."/>
            <person name="Lee Y.-J."/>
            <person name="Yi H."/>
            <person name="Bahn Y.-S."/>
            <person name="Kim J.F."/>
            <person name="Lee D.-W."/>
        </authorList>
    </citation>
    <scope>NUCLEOTIDE SEQUENCE [LARGE SCALE GENOMIC DNA]</scope>
    <source>
        <strain evidence="3 4">ERB 031</strain>
    </source>
</reference>
<dbReference type="OrthoDB" id="9806653at2"/>
<dbReference type="Pfam" id="PF13477">
    <property type="entry name" value="Glyco_trans_4_2"/>
    <property type="match status" value="1"/>
</dbReference>
<dbReference type="Pfam" id="PF00534">
    <property type="entry name" value="Glycos_transf_1"/>
    <property type="match status" value="1"/>
</dbReference>
<dbReference type="Gene3D" id="3.40.50.2000">
    <property type="entry name" value="Glycogen Phosphorylase B"/>
    <property type="match status" value="2"/>
</dbReference>
<evidence type="ECO:0000259" key="1">
    <source>
        <dbReference type="Pfam" id="PF00534"/>
    </source>
</evidence>
<dbReference type="KEGG" id="hli:HLI_15200"/>
<dbReference type="RefSeq" id="WP_128525724.1">
    <property type="nucleotide sequence ID" value="NZ_CP026118.1"/>
</dbReference>
<evidence type="ECO:0000259" key="2">
    <source>
        <dbReference type="Pfam" id="PF13477"/>
    </source>
</evidence>
<dbReference type="InterPro" id="IPR028098">
    <property type="entry name" value="Glyco_trans_4-like_N"/>
</dbReference>
<evidence type="ECO:0000313" key="3">
    <source>
        <dbReference type="EMBL" id="QAS53449.1"/>
    </source>
</evidence>
<evidence type="ECO:0000313" key="4">
    <source>
        <dbReference type="Proteomes" id="UP000287756"/>
    </source>
</evidence>
<proteinExistence type="predicted"/>
<dbReference type="GO" id="GO:0016757">
    <property type="term" value="F:glycosyltransferase activity"/>
    <property type="evidence" value="ECO:0007669"/>
    <property type="project" value="InterPro"/>
</dbReference>
<accession>A0A410MFD9</accession>
<gene>
    <name evidence="3" type="ORF">HLI_15200</name>
</gene>